<dbReference type="InterPro" id="IPR007712">
    <property type="entry name" value="RelE/ParE_toxin"/>
</dbReference>
<dbReference type="InterPro" id="IPR052747">
    <property type="entry name" value="TA_system_RelE_toxin"/>
</dbReference>
<dbReference type="AlphaFoldDB" id="A0A564ZJF5"/>
<sequence>MASYHVDFKPSVYKDFRRLPESVVERVMKRIEQLKDEPLPHGVEKLETAERLYRIRISDYHIVYEVEMLVRQVMIHYVRHRREAYRAL</sequence>
<accession>A0A564ZJF5</accession>
<gene>
    <name evidence="2" type="ORF">MELA_01052</name>
</gene>
<keyword evidence="3" id="KW-1185">Reference proteome</keyword>
<protein>
    <submittedName>
        <fullName evidence="2">Plasmid stabilization system</fullName>
    </submittedName>
</protein>
<dbReference type="SUPFAM" id="SSF143011">
    <property type="entry name" value="RelE-like"/>
    <property type="match status" value="1"/>
</dbReference>
<dbReference type="Gene3D" id="3.30.2310.20">
    <property type="entry name" value="RelE-like"/>
    <property type="match status" value="1"/>
</dbReference>
<organism evidence="2 3">
    <name type="scientific">Candidatus Methylomirabilis lanthanidiphila</name>
    <dbReference type="NCBI Taxonomy" id="2211376"/>
    <lineage>
        <taxon>Bacteria</taxon>
        <taxon>Candidatus Methylomirabilota</taxon>
        <taxon>Candidatus Methylomirabilia</taxon>
        <taxon>Candidatus Methylomirabilales</taxon>
        <taxon>Candidatus Methylomirabilaceae</taxon>
        <taxon>Candidatus Methylomirabilis</taxon>
    </lineage>
</organism>
<evidence type="ECO:0000313" key="2">
    <source>
        <dbReference type="EMBL" id="VUZ84678.1"/>
    </source>
</evidence>
<dbReference type="Pfam" id="PF05016">
    <property type="entry name" value="ParE_toxin"/>
    <property type="match status" value="1"/>
</dbReference>
<reference evidence="2 3" key="1">
    <citation type="submission" date="2019-07" db="EMBL/GenBank/DDBJ databases">
        <authorList>
            <person name="Cremers G."/>
        </authorList>
    </citation>
    <scope>NUCLEOTIDE SEQUENCE [LARGE SCALE GENOMIC DNA]</scope>
</reference>
<dbReference type="PANTHER" id="PTHR38813:SF1">
    <property type="entry name" value="TOXIN RELE1-RELATED"/>
    <property type="match status" value="1"/>
</dbReference>
<dbReference type="Proteomes" id="UP000334340">
    <property type="component" value="Unassembled WGS sequence"/>
</dbReference>
<proteinExistence type="predicted"/>
<dbReference type="InterPro" id="IPR035093">
    <property type="entry name" value="RelE/ParE_toxin_dom_sf"/>
</dbReference>
<dbReference type="EMBL" id="CABIKM010000015">
    <property type="protein sequence ID" value="VUZ84678.1"/>
    <property type="molecule type" value="Genomic_DNA"/>
</dbReference>
<evidence type="ECO:0000313" key="3">
    <source>
        <dbReference type="Proteomes" id="UP000334340"/>
    </source>
</evidence>
<dbReference type="PANTHER" id="PTHR38813">
    <property type="match status" value="1"/>
</dbReference>
<evidence type="ECO:0000256" key="1">
    <source>
        <dbReference type="ARBA" id="ARBA00022649"/>
    </source>
</evidence>
<name>A0A564ZJF5_9BACT</name>
<keyword evidence="1" id="KW-1277">Toxin-antitoxin system</keyword>